<keyword evidence="7" id="KW-1185">Reference proteome</keyword>
<dbReference type="EMBL" id="AYXT01000001">
    <property type="protein sequence ID" value="ETF04279.1"/>
    <property type="molecule type" value="Genomic_DNA"/>
</dbReference>
<dbReference type="PROSITE" id="PS51078">
    <property type="entry name" value="ICLR_ED"/>
    <property type="match status" value="1"/>
</dbReference>
<reference evidence="6 7" key="1">
    <citation type="journal article" date="2014" name="Genome Announc.">
        <title>Draft Genome Sequence of Advenella kashmirensis Strain W13003, a Polycyclic Aromatic Hydrocarbon-Degrading Bacterium.</title>
        <authorList>
            <person name="Wang X."/>
            <person name="Jin D."/>
            <person name="Zhou L."/>
            <person name="Wu L."/>
            <person name="An W."/>
            <person name="Zhao L."/>
        </authorList>
    </citation>
    <scope>NUCLEOTIDE SEQUENCE [LARGE SCALE GENOMIC DNA]</scope>
    <source>
        <strain evidence="6 7">W13003</strain>
    </source>
</reference>
<evidence type="ECO:0000256" key="2">
    <source>
        <dbReference type="ARBA" id="ARBA00023125"/>
    </source>
</evidence>
<evidence type="ECO:0000256" key="1">
    <source>
        <dbReference type="ARBA" id="ARBA00023015"/>
    </source>
</evidence>
<keyword evidence="3" id="KW-0804">Transcription</keyword>
<dbReference type="PROSITE" id="PS51077">
    <property type="entry name" value="HTH_ICLR"/>
    <property type="match status" value="1"/>
</dbReference>
<dbReference type="OrthoDB" id="9807558at2"/>
<evidence type="ECO:0000259" key="4">
    <source>
        <dbReference type="PROSITE" id="PS51077"/>
    </source>
</evidence>
<gene>
    <name evidence="6" type="ORF">W822_03670</name>
</gene>
<dbReference type="GO" id="GO:0045892">
    <property type="term" value="P:negative regulation of DNA-templated transcription"/>
    <property type="evidence" value="ECO:0007669"/>
    <property type="project" value="TreeGrafter"/>
</dbReference>
<evidence type="ECO:0000256" key="3">
    <source>
        <dbReference type="ARBA" id="ARBA00023163"/>
    </source>
</evidence>
<dbReference type="PATRIC" id="fig|1424334.3.peg.738"/>
<dbReference type="GO" id="GO:0003700">
    <property type="term" value="F:DNA-binding transcription factor activity"/>
    <property type="evidence" value="ECO:0007669"/>
    <property type="project" value="TreeGrafter"/>
</dbReference>
<sequence>MGTSQPVRSVARAIDLLQAMNRQAVSTVDMLHAQTRLPKPTIVRLLRTLENLKLVRHAPQHGAYYLTSEVRTLSAGYHSEPKIVEAAMSLMDAMTLKVKWPMAIAVFEDNAVVVRYSTIPLSPLALLHSSINMRLSMASRALGRVYLAFCDKSEQQIMLDALAMSDDPEDAPARDRLAFCSLLDDIRRAGYATRNKAVRPISQTIAVPVIVGNRVVASVGITFFSSILSEKKAVSTYLRDLQELAHNVSVRLQQLDDSERMEASPLANAV</sequence>
<keyword evidence="2" id="KW-0238">DNA-binding</keyword>
<dbReference type="Pfam" id="PF01614">
    <property type="entry name" value="IclR_C"/>
    <property type="match status" value="1"/>
</dbReference>
<dbReference type="InterPro" id="IPR050707">
    <property type="entry name" value="HTH_MetabolicPath_Reg"/>
</dbReference>
<keyword evidence="1" id="KW-0805">Transcription regulation</keyword>
<evidence type="ECO:0000313" key="6">
    <source>
        <dbReference type="EMBL" id="ETF04279.1"/>
    </source>
</evidence>
<dbReference type="Proteomes" id="UP000018733">
    <property type="component" value="Unassembled WGS sequence"/>
</dbReference>
<dbReference type="Pfam" id="PF09339">
    <property type="entry name" value="HTH_IclR"/>
    <property type="match status" value="1"/>
</dbReference>
<dbReference type="InterPro" id="IPR029016">
    <property type="entry name" value="GAF-like_dom_sf"/>
</dbReference>
<dbReference type="GO" id="GO:0003677">
    <property type="term" value="F:DNA binding"/>
    <property type="evidence" value="ECO:0007669"/>
    <property type="project" value="UniProtKB-KW"/>
</dbReference>
<dbReference type="Gene3D" id="3.30.450.40">
    <property type="match status" value="1"/>
</dbReference>
<dbReference type="PANTHER" id="PTHR30136:SF23">
    <property type="entry name" value="DNA-BINDING TRANSCRIPTIONAL ACTIVATOR MHPR"/>
    <property type="match status" value="1"/>
</dbReference>
<dbReference type="SUPFAM" id="SSF55781">
    <property type="entry name" value="GAF domain-like"/>
    <property type="match status" value="1"/>
</dbReference>
<dbReference type="InterPro" id="IPR036388">
    <property type="entry name" value="WH-like_DNA-bd_sf"/>
</dbReference>
<dbReference type="NCBIfam" id="NF007342">
    <property type="entry name" value="PRK09834.1-4"/>
    <property type="match status" value="1"/>
</dbReference>
<feature type="domain" description="IclR-ED" evidence="5">
    <location>
        <begin position="69"/>
        <end position="254"/>
    </location>
</feature>
<proteinExistence type="predicted"/>
<dbReference type="SUPFAM" id="SSF46785">
    <property type="entry name" value="Winged helix' DNA-binding domain"/>
    <property type="match status" value="1"/>
</dbReference>
<dbReference type="STRING" id="1424334.W822_03670"/>
<evidence type="ECO:0000259" key="5">
    <source>
        <dbReference type="PROSITE" id="PS51078"/>
    </source>
</evidence>
<dbReference type="InterPro" id="IPR005471">
    <property type="entry name" value="Tscrpt_reg_IclR_N"/>
</dbReference>
<dbReference type="InterPro" id="IPR036390">
    <property type="entry name" value="WH_DNA-bd_sf"/>
</dbReference>
<dbReference type="eggNOG" id="COG1414">
    <property type="taxonomic scope" value="Bacteria"/>
</dbReference>
<feature type="domain" description="HTH iclR-type" evidence="4">
    <location>
        <begin position="7"/>
        <end position="68"/>
    </location>
</feature>
<dbReference type="AlphaFoldDB" id="V8QZ33"/>
<evidence type="ECO:0000313" key="7">
    <source>
        <dbReference type="Proteomes" id="UP000018733"/>
    </source>
</evidence>
<comment type="caution">
    <text evidence="6">The sequence shown here is derived from an EMBL/GenBank/DDBJ whole genome shotgun (WGS) entry which is preliminary data.</text>
</comment>
<dbReference type="PANTHER" id="PTHR30136">
    <property type="entry name" value="HELIX-TURN-HELIX TRANSCRIPTIONAL REGULATOR, ICLR FAMILY"/>
    <property type="match status" value="1"/>
</dbReference>
<organism evidence="6 7">
    <name type="scientific">Advenella kashmirensis W13003</name>
    <dbReference type="NCBI Taxonomy" id="1424334"/>
    <lineage>
        <taxon>Bacteria</taxon>
        <taxon>Pseudomonadati</taxon>
        <taxon>Pseudomonadota</taxon>
        <taxon>Betaproteobacteria</taxon>
        <taxon>Burkholderiales</taxon>
        <taxon>Alcaligenaceae</taxon>
    </lineage>
</organism>
<name>V8QZ33_9BURK</name>
<protein>
    <submittedName>
        <fullName evidence="6">Transcriptional regulator</fullName>
    </submittedName>
</protein>
<dbReference type="RefSeq" id="WP_024003800.1">
    <property type="nucleotide sequence ID" value="NZ_KI650979.1"/>
</dbReference>
<accession>V8QZ33</accession>
<dbReference type="Gene3D" id="1.10.10.10">
    <property type="entry name" value="Winged helix-like DNA-binding domain superfamily/Winged helix DNA-binding domain"/>
    <property type="match status" value="1"/>
</dbReference>
<dbReference type="HOGENOM" id="CLU_062618_1_0_4"/>
<dbReference type="InterPro" id="IPR014757">
    <property type="entry name" value="Tscrpt_reg_IclR_C"/>
</dbReference>
<dbReference type="SMART" id="SM00346">
    <property type="entry name" value="HTH_ICLR"/>
    <property type="match status" value="1"/>
</dbReference>